<proteinExistence type="predicted"/>
<dbReference type="Proteomes" id="UP000276133">
    <property type="component" value="Unassembled WGS sequence"/>
</dbReference>
<gene>
    <name evidence="1" type="ORF">BpHYR1_037855</name>
</gene>
<protein>
    <submittedName>
        <fullName evidence="1">Uncharacterized protein</fullName>
    </submittedName>
</protein>
<dbReference type="EMBL" id="REGN01002832">
    <property type="protein sequence ID" value="RNA25946.1"/>
    <property type="molecule type" value="Genomic_DNA"/>
</dbReference>
<organism evidence="1 2">
    <name type="scientific">Brachionus plicatilis</name>
    <name type="common">Marine rotifer</name>
    <name type="synonym">Brachionus muelleri</name>
    <dbReference type="NCBI Taxonomy" id="10195"/>
    <lineage>
        <taxon>Eukaryota</taxon>
        <taxon>Metazoa</taxon>
        <taxon>Spiralia</taxon>
        <taxon>Gnathifera</taxon>
        <taxon>Rotifera</taxon>
        <taxon>Eurotatoria</taxon>
        <taxon>Monogononta</taxon>
        <taxon>Pseudotrocha</taxon>
        <taxon>Ploima</taxon>
        <taxon>Brachionidae</taxon>
        <taxon>Brachionus</taxon>
    </lineage>
</organism>
<comment type="caution">
    <text evidence="1">The sequence shown here is derived from an EMBL/GenBank/DDBJ whole genome shotgun (WGS) entry which is preliminary data.</text>
</comment>
<evidence type="ECO:0000313" key="1">
    <source>
        <dbReference type="EMBL" id="RNA25946.1"/>
    </source>
</evidence>
<keyword evidence="2" id="KW-1185">Reference proteome</keyword>
<evidence type="ECO:0000313" key="2">
    <source>
        <dbReference type="Proteomes" id="UP000276133"/>
    </source>
</evidence>
<accession>A0A3M7RQV8</accession>
<sequence length="68" mass="8010">MIQKKAKIKIIDLDACFHINKNNDVSVNYFLLSKADSDKMRLLVIYIKEIIELDNIHYSKNVLYQINP</sequence>
<dbReference type="AlphaFoldDB" id="A0A3M7RQV8"/>
<reference evidence="1 2" key="1">
    <citation type="journal article" date="2018" name="Sci. Rep.">
        <title>Genomic signatures of local adaptation to the degree of environmental predictability in rotifers.</title>
        <authorList>
            <person name="Franch-Gras L."/>
            <person name="Hahn C."/>
            <person name="Garcia-Roger E.M."/>
            <person name="Carmona M.J."/>
            <person name="Serra M."/>
            <person name="Gomez A."/>
        </authorList>
    </citation>
    <scope>NUCLEOTIDE SEQUENCE [LARGE SCALE GENOMIC DNA]</scope>
    <source>
        <strain evidence="1">HYR1</strain>
    </source>
</reference>
<name>A0A3M7RQV8_BRAPC</name>